<accession>A0ABS8SBP6</accession>
<reference evidence="1 2" key="1">
    <citation type="journal article" date="2021" name="BMC Genomics">
        <title>Datura genome reveals duplications of psychoactive alkaloid biosynthetic genes and high mutation rate following tissue culture.</title>
        <authorList>
            <person name="Rajewski A."/>
            <person name="Carter-House D."/>
            <person name="Stajich J."/>
            <person name="Litt A."/>
        </authorList>
    </citation>
    <scope>NUCLEOTIDE SEQUENCE [LARGE SCALE GENOMIC DNA]</scope>
    <source>
        <strain evidence="1">AR-01</strain>
    </source>
</reference>
<name>A0ABS8SBP6_DATST</name>
<evidence type="ECO:0000313" key="2">
    <source>
        <dbReference type="Proteomes" id="UP000823775"/>
    </source>
</evidence>
<organism evidence="1 2">
    <name type="scientific">Datura stramonium</name>
    <name type="common">Jimsonweed</name>
    <name type="synonym">Common thornapple</name>
    <dbReference type="NCBI Taxonomy" id="4076"/>
    <lineage>
        <taxon>Eukaryota</taxon>
        <taxon>Viridiplantae</taxon>
        <taxon>Streptophyta</taxon>
        <taxon>Embryophyta</taxon>
        <taxon>Tracheophyta</taxon>
        <taxon>Spermatophyta</taxon>
        <taxon>Magnoliopsida</taxon>
        <taxon>eudicotyledons</taxon>
        <taxon>Gunneridae</taxon>
        <taxon>Pentapetalae</taxon>
        <taxon>asterids</taxon>
        <taxon>lamiids</taxon>
        <taxon>Solanales</taxon>
        <taxon>Solanaceae</taxon>
        <taxon>Solanoideae</taxon>
        <taxon>Datureae</taxon>
        <taxon>Datura</taxon>
    </lineage>
</organism>
<comment type="caution">
    <text evidence="1">The sequence shown here is derived from an EMBL/GenBank/DDBJ whole genome shotgun (WGS) entry which is preliminary data.</text>
</comment>
<protein>
    <submittedName>
        <fullName evidence="1">Uncharacterized protein</fullName>
    </submittedName>
</protein>
<feature type="non-terminal residue" evidence="1">
    <location>
        <position position="62"/>
    </location>
</feature>
<evidence type="ECO:0000313" key="1">
    <source>
        <dbReference type="EMBL" id="MCD7456281.1"/>
    </source>
</evidence>
<dbReference type="Proteomes" id="UP000823775">
    <property type="component" value="Unassembled WGS sequence"/>
</dbReference>
<proteinExistence type="predicted"/>
<gene>
    <name evidence="1" type="ORF">HAX54_031118</name>
</gene>
<dbReference type="EMBL" id="JACEIK010000392">
    <property type="protein sequence ID" value="MCD7456281.1"/>
    <property type="molecule type" value="Genomic_DNA"/>
</dbReference>
<sequence length="62" mass="7201">LVACRLCATGSLEKRLIHVIEENEREKEHLQYLTTIHQYKLYQSGMIRIETRSILSSKSGLI</sequence>
<feature type="non-terminal residue" evidence="1">
    <location>
        <position position="1"/>
    </location>
</feature>
<keyword evidence="2" id="KW-1185">Reference proteome</keyword>